<dbReference type="GO" id="GO:0003677">
    <property type="term" value="F:DNA binding"/>
    <property type="evidence" value="ECO:0007669"/>
    <property type="project" value="InterPro"/>
</dbReference>
<dbReference type="OMA" id="HYHEVYL"/>
<accession>E3LP67</accession>
<dbReference type="FunCoup" id="E3LP67">
    <property type="interactions" value="1252"/>
</dbReference>
<dbReference type="CDD" id="cd00086">
    <property type="entry name" value="homeodomain"/>
    <property type="match status" value="1"/>
</dbReference>
<dbReference type="EMBL" id="DS268412">
    <property type="protein sequence ID" value="EFP05719.1"/>
    <property type="molecule type" value="Genomic_DNA"/>
</dbReference>
<feature type="compositionally biased region" description="Basic and acidic residues" evidence="1">
    <location>
        <begin position="15"/>
        <end position="29"/>
    </location>
</feature>
<dbReference type="InterPro" id="IPR001356">
    <property type="entry name" value="HD"/>
</dbReference>
<dbReference type="eggNOG" id="ENOG502TGPH">
    <property type="taxonomic scope" value="Eukaryota"/>
</dbReference>
<feature type="compositionally biased region" description="Polar residues" evidence="1">
    <location>
        <begin position="1"/>
        <end position="10"/>
    </location>
</feature>
<feature type="region of interest" description="Disordered" evidence="1">
    <location>
        <begin position="246"/>
        <end position="277"/>
    </location>
</feature>
<reference evidence="2" key="1">
    <citation type="submission" date="2007-07" db="EMBL/GenBank/DDBJ databases">
        <title>PCAP assembly of the Caenorhabditis remanei genome.</title>
        <authorList>
            <consortium name="The Caenorhabditis remanei Sequencing Consortium"/>
            <person name="Wilson R.K."/>
        </authorList>
    </citation>
    <scope>NUCLEOTIDE SEQUENCE [LARGE SCALE GENOMIC DNA]</scope>
    <source>
        <strain evidence="2">PB4641</strain>
    </source>
</reference>
<evidence type="ECO:0000313" key="2">
    <source>
        <dbReference type="EMBL" id="EFP05719.1"/>
    </source>
</evidence>
<name>E3LP67_CAERE</name>
<dbReference type="OrthoDB" id="5813743at2759"/>
<feature type="region of interest" description="Disordered" evidence="1">
    <location>
        <begin position="1"/>
        <end position="35"/>
    </location>
</feature>
<feature type="compositionally biased region" description="Basic and acidic residues" evidence="1">
    <location>
        <begin position="246"/>
        <end position="260"/>
    </location>
</feature>
<keyword evidence="3" id="KW-1185">Reference proteome</keyword>
<organism evidence="3">
    <name type="scientific">Caenorhabditis remanei</name>
    <name type="common">Caenorhabditis vulgaris</name>
    <dbReference type="NCBI Taxonomy" id="31234"/>
    <lineage>
        <taxon>Eukaryota</taxon>
        <taxon>Metazoa</taxon>
        <taxon>Ecdysozoa</taxon>
        <taxon>Nematoda</taxon>
        <taxon>Chromadorea</taxon>
        <taxon>Rhabditida</taxon>
        <taxon>Rhabditina</taxon>
        <taxon>Rhabditomorpha</taxon>
        <taxon>Rhabditoidea</taxon>
        <taxon>Rhabditidae</taxon>
        <taxon>Peloderinae</taxon>
        <taxon>Caenorhabditis</taxon>
    </lineage>
</organism>
<evidence type="ECO:0000313" key="3">
    <source>
        <dbReference type="Proteomes" id="UP000008281"/>
    </source>
</evidence>
<gene>
    <name evidence="2" type="ORF">CRE_27229</name>
</gene>
<evidence type="ECO:0000256" key="1">
    <source>
        <dbReference type="SAM" id="MobiDB-lite"/>
    </source>
</evidence>
<sequence>MEAQESTSSPIIIPKTEDDKPQTPKRETRPTPIPQQRLDIWSRIRHGHVATAMKFRSLLLFISSTLVTFIETISEPKHDKIPPTEIIARIVTSFINGRVEQPQRFREESFLDILLDKIPNSDVRGMHYHEVYLAISPMITSVNWARIKFDRKDAMRCYKSLANVLQVCFEQVGLANHAEADQLVLSIYVTSVWCSILKQHPELAPPVSDHQDFETYMKSWIFSPHLENFSKVFVASCCQIMESSDHIKQQQSTAERRHSVDSGTQEVPHPLPLTSMLPEISSRPDLITSPMIPSPSRIHPSWTMPPHPSFDPYLGYTSPIPTLFSPFPPTVIHPPIDPHQNYPHVPTPSTTDPVPPAPSIALPPLKPPRAPKRKQKLPTFQELASTVTKGGHKKGPKPGTKYRQRITNEASMILENEARRLAMNPPDRHSKRRISERTNISLYQVKSFFNRITAEQRRLRMGKPIKRHNSRRKLVPANT</sequence>
<protein>
    <submittedName>
        <fullName evidence="2">Uncharacterized protein</fullName>
    </submittedName>
</protein>
<dbReference type="AlphaFoldDB" id="E3LP67"/>
<dbReference type="Proteomes" id="UP000008281">
    <property type="component" value="Unassembled WGS sequence"/>
</dbReference>
<proteinExistence type="predicted"/>
<dbReference type="HOGENOM" id="CLU_586946_0_0_1"/>
<feature type="region of interest" description="Disordered" evidence="1">
    <location>
        <begin position="346"/>
        <end position="376"/>
    </location>
</feature>